<reference evidence="1" key="2">
    <citation type="submission" date="2013-10" db="EMBL/GenBank/DDBJ databases">
        <authorList>
            <person name="Aslett M."/>
        </authorList>
    </citation>
    <scope>NUCLEOTIDE SEQUENCE</scope>
    <source>
        <strain evidence="1">Houghton</strain>
    </source>
</reference>
<dbReference type="InterPro" id="IPR036866">
    <property type="entry name" value="RibonucZ/Hydroxyglut_hydro"/>
</dbReference>
<evidence type="ECO:0000313" key="2">
    <source>
        <dbReference type="Proteomes" id="UP000018050"/>
    </source>
</evidence>
<dbReference type="PANTHER" id="PTHR46018">
    <property type="entry name" value="ZINC PHOSPHODIESTERASE ELAC PROTEIN 1"/>
    <property type="match status" value="1"/>
</dbReference>
<gene>
    <name evidence="1" type="ORF">EAH_00039570</name>
</gene>
<reference evidence="1" key="1">
    <citation type="submission" date="2013-10" db="EMBL/GenBank/DDBJ databases">
        <title>Genomic analysis of the causative agents of coccidiosis in chickens.</title>
        <authorList>
            <person name="Reid A.J."/>
            <person name="Blake D."/>
            <person name="Billington K."/>
            <person name="Browne H."/>
            <person name="Dunn M."/>
            <person name="Hung S."/>
            <person name="Kawahara F."/>
            <person name="Miranda-Saavedra D."/>
            <person name="Mourier T."/>
            <person name="Nagra H."/>
            <person name="Otto T.D."/>
            <person name="Rawlings N."/>
            <person name="Sanchez A."/>
            <person name="Sanders M."/>
            <person name="Subramaniam C."/>
            <person name="Tay Y."/>
            <person name="Dear P."/>
            <person name="Doerig C."/>
            <person name="Gruber A."/>
            <person name="Parkinson J."/>
            <person name="Shirley M."/>
            <person name="Wan K.L."/>
            <person name="Berriman M."/>
            <person name="Tomley F."/>
            <person name="Pain A."/>
        </authorList>
    </citation>
    <scope>NUCLEOTIDE SEQUENCE</scope>
    <source>
        <strain evidence="1">Houghton</strain>
    </source>
</reference>
<protein>
    <recommendedName>
        <fullName evidence="3">Metallo-beta-lactamase domain-containing protein</fullName>
    </recommendedName>
</protein>
<dbReference type="EMBL" id="HG673426">
    <property type="protein sequence ID" value="CDI83497.1"/>
    <property type="molecule type" value="Genomic_DNA"/>
</dbReference>
<dbReference type="GO" id="GO:0042781">
    <property type="term" value="F:3'-tRNA processing endoribonuclease activity"/>
    <property type="evidence" value="ECO:0007669"/>
    <property type="project" value="TreeGrafter"/>
</dbReference>
<keyword evidence="2" id="KW-1185">Reference proteome</keyword>
<dbReference type="Gene3D" id="3.60.15.10">
    <property type="entry name" value="Ribonuclease Z/Hydroxyacylglutathione hydrolase-like"/>
    <property type="match status" value="2"/>
</dbReference>
<accession>U6GV98</accession>
<dbReference type="SUPFAM" id="SSF56281">
    <property type="entry name" value="Metallo-hydrolase/oxidoreductase"/>
    <property type="match status" value="1"/>
</dbReference>
<dbReference type="PANTHER" id="PTHR46018:SF2">
    <property type="entry name" value="ZINC PHOSPHODIESTERASE ELAC PROTEIN 1"/>
    <property type="match status" value="1"/>
</dbReference>
<dbReference type="RefSeq" id="XP_013247393.1">
    <property type="nucleotide sequence ID" value="XM_013391939.1"/>
</dbReference>
<dbReference type="Proteomes" id="UP000018050">
    <property type="component" value="Unassembled WGS sequence"/>
</dbReference>
<sequence length="757" mass="80730">MCNEPGGGNPEHPPAGGQQTRLIGASRLELYRQIALSLASFAPVLSGPVAATSTTAAGTEATPTYDAGEAALTSPAAKAASEIETAYAEVVAAAAGALSADSVEQGGKNSGSCNSSCGNSAGFSPWWAAATAKAVQAARASFLSKVADAFGLKNAADAIGVVYAHQSSTWGNAKLLVDRQLLLRRRGEQQKGSWSLHFLGTGAMQASATRGTSSILFSRGDGCAWLFDCGGGPSPTHAASACRRAASAADAAAAEAGAVGDLSSRLERAVAAAVAAEAITWTNPAVAATQQQQQQQETRKVRILHPGFPSPFAVPRLRWWDTRVLKSAAGVASLCLALSAETHGRGPAGICDASSRGPLPRPPFLSVPNSARSRGGTSARRLPSFSVVELRAVPHLHHRRSRAIRLPFLPPAPSETVGRGDIEPNADGSYVAFEDSEMVVTAAPIRHLVPCVGYVLTEKKSRHRLRADIIDPVIERNSHRLKDLHEWPQLRGEPRAVYKARNVERITIMPITKNSSSHIPHTRPILYSRREHERIVFNLLTDLKTGERFTFPDGTQVGHSDIFLEAPHPRKICFAFDTCDASRLLPFARGADIVVHEATMSGVKGTSCRSDPYSDALLPLDQPRLEKGEGLSRCYGEFKGRSAKDLMGSQVQAASEAAFERGHSSAAMAGSFAFRAGAGRLVLTHFSQRYRGDPALRSVLAMERVEEEARRAYDIEGQLQKGTYASPLKVTAAWDGLAVVLPQRTHTRAVHPPDREA</sequence>
<dbReference type="VEuPathDB" id="ToxoDB:EAH_00039570"/>
<dbReference type="GeneID" id="25272027"/>
<proteinExistence type="predicted"/>
<evidence type="ECO:0000313" key="1">
    <source>
        <dbReference type="EMBL" id="CDI83497.1"/>
    </source>
</evidence>
<dbReference type="GO" id="GO:0005634">
    <property type="term" value="C:nucleus"/>
    <property type="evidence" value="ECO:0007669"/>
    <property type="project" value="TreeGrafter"/>
</dbReference>
<organism evidence="1 2">
    <name type="scientific">Eimeria acervulina</name>
    <name type="common">Coccidian parasite</name>
    <dbReference type="NCBI Taxonomy" id="5801"/>
    <lineage>
        <taxon>Eukaryota</taxon>
        <taxon>Sar</taxon>
        <taxon>Alveolata</taxon>
        <taxon>Apicomplexa</taxon>
        <taxon>Conoidasida</taxon>
        <taxon>Coccidia</taxon>
        <taxon>Eucoccidiorida</taxon>
        <taxon>Eimeriorina</taxon>
        <taxon>Eimeriidae</taxon>
        <taxon>Eimeria</taxon>
    </lineage>
</organism>
<evidence type="ECO:0008006" key="3">
    <source>
        <dbReference type="Google" id="ProtNLM"/>
    </source>
</evidence>
<dbReference type="AlphaFoldDB" id="U6GV98"/>
<name>U6GV98_EIMAC</name>
<dbReference type="OrthoDB" id="527344at2759"/>